<dbReference type="Pfam" id="PF02541">
    <property type="entry name" value="Ppx-GppA"/>
    <property type="match status" value="1"/>
</dbReference>
<keyword evidence="5" id="KW-1185">Reference proteome</keyword>
<dbReference type="PANTHER" id="PTHR30005">
    <property type="entry name" value="EXOPOLYPHOSPHATASE"/>
    <property type="match status" value="1"/>
</dbReference>
<gene>
    <name evidence="4" type="ORF">SJ2017_1720</name>
</gene>
<sequence length="504" mass="56304">MADVIAQDSQHFVAIDMGSNSFHLVIAREQDGLLQVLHKEKRQVQLAKYLDNHNVLAEVAIENGVQCLKDFSQRFSNLAKAQVKIVATHTLRVAKNRQSFLTAARKVLPYPINVVSGHEEARLIYTGIAHSQVLEQKNIVIDIGGGSTEVIVGNEKRAKHLASLKCGCVSYNKRFFVNGHLTKEAFKQAIQAADKQFSGLSQVYFNQDWSLVLGSSGSAKAITLAISEVTDNGKGITSKNLLALKEHLINVGSIDKLEFELLDERRIPLLAAGLAILISFFRQLGIEHLQAAKGALREGVLYELAKIEQQDDIRQRTLSSLAQLYHADVNQASKVTKTALTLFEQVSNSWQLADYRWLLEGACQLHEIGISINSKSHHKHGSYILENSDLPGFNQQQQQMLSLLVGNHRKKLNYPAITIADEIQRQAFTRLLTLLRLAVLFNLGRTSSSNQQIKVKAQQADLTIKFSQRKEQDKEAIQRSELLIQDLYAEQKKLATIGINLSFK</sequence>
<protein>
    <submittedName>
        <fullName evidence="4">Exopolyphosphatase</fullName>
    </submittedName>
</protein>
<feature type="domain" description="Ppx/GppA phosphatase C-terminal" evidence="3">
    <location>
        <begin position="313"/>
        <end position="483"/>
    </location>
</feature>
<dbReference type="Proteomes" id="UP000191820">
    <property type="component" value="Chromosome"/>
</dbReference>
<accession>A0ABM6JIJ3</accession>
<evidence type="ECO:0000256" key="1">
    <source>
        <dbReference type="ARBA" id="ARBA00022801"/>
    </source>
</evidence>
<dbReference type="Gene3D" id="1.10.3210.10">
    <property type="entry name" value="Hypothetical protein af1432"/>
    <property type="match status" value="1"/>
</dbReference>
<dbReference type="CDD" id="cd24053">
    <property type="entry name" value="ASKHA_NBD_EcPPX-GppA-like"/>
    <property type="match status" value="1"/>
</dbReference>
<dbReference type="InterPro" id="IPR050273">
    <property type="entry name" value="GppA/Ppx_hydrolase"/>
</dbReference>
<proteinExistence type="predicted"/>
<dbReference type="RefSeq" id="WP_244899791.1">
    <property type="nucleotide sequence ID" value="NZ_CP020472.1"/>
</dbReference>
<dbReference type="InterPro" id="IPR003695">
    <property type="entry name" value="Ppx_GppA_N"/>
</dbReference>
<reference evidence="4 5" key="1">
    <citation type="submission" date="2017-03" db="EMBL/GenBank/DDBJ databases">
        <title>Genome sequencing of Shewanella japonica KCTC 22435.</title>
        <authorList>
            <person name="Kim K.M."/>
        </authorList>
    </citation>
    <scope>NUCLEOTIDE SEQUENCE [LARGE SCALE GENOMIC DNA]</scope>
    <source>
        <strain evidence="4 5">KCTC 22435</strain>
    </source>
</reference>
<dbReference type="Gene3D" id="3.30.420.150">
    <property type="entry name" value="Exopolyphosphatase. Domain 2"/>
    <property type="match status" value="1"/>
</dbReference>
<name>A0ABM6JIJ3_9GAMM</name>
<dbReference type="Pfam" id="PF21447">
    <property type="entry name" value="Ppx-GppA_III"/>
    <property type="match status" value="1"/>
</dbReference>
<evidence type="ECO:0000259" key="3">
    <source>
        <dbReference type="Pfam" id="PF21447"/>
    </source>
</evidence>
<dbReference type="InterPro" id="IPR048950">
    <property type="entry name" value="Ppx_GppA_C"/>
</dbReference>
<evidence type="ECO:0000313" key="5">
    <source>
        <dbReference type="Proteomes" id="UP000191820"/>
    </source>
</evidence>
<evidence type="ECO:0000259" key="2">
    <source>
        <dbReference type="Pfam" id="PF02541"/>
    </source>
</evidence>
<dbReference type="Gene3D" id="3.30.420.40">
    <property type="match status" value="1"/>
</dbReference>
<dbReference type="PANTHER" id="PTHR30005:SF14">
    <property type="entry name" value="EXOPOLYPHOSPHATASE"/>
    <property type="match status" value="1"/>
</dbReference>
<feature type="domain" description="Ppx/GppA phosphatase N-terminal" evidence="2">
    <location>
        <begin position="25"/>
        <end position="306"/>
    </location>
</feature>
<dbReference type="SUPFAM" id="SSF109604">
    <property type="entry name" value="HD-domain/PDEase-like"/>
    <property type="match status" value="1"/>
</dbReference>
<organism evidence="4 5">
    <name type="scientific">Shewanella japonica</name>
    <dbReference type="NCBI Taxonomy" id="93973"/>
    <lineage>
        <taxon>Bacteria</taxon>
        <taxon>Pseudomonadati</taxon>
        <taxon>Pseudomonadota</taxon>
        <taxon>Gammaproteobacteria</taxon>
        <taxon>Alteromonadales</taxon>
        <taxon>Shewanellaceae</taxon>
        <taxon>Shewanella</taxon>
    </lineage>
</organism>
<dbReference type="InterPro" id="IPR030673">
    <property type="entry name" value="PyroPPase_GppA_Ppx"/>
</dbReference>
<dbReference type="InterPro" id="IPR043129">
    <property type="entry name" value="ATPase_NBD"/>
</dbReference>
<dbReference type="EMBL" id="CP020472">
    <property type="protein sequence ID" value="ARD22033.1"/>
    <property type="molecule type" value="Genomic_DNA"/>
</dbReference>
<dbReference type="SUPFAM" id="SSF53067">
    <property type="entry name" value="Actin-like ATPase domain"/>
    <property type="match status" value="2"/>
</dbReference>
<keyword evidence="1" id="KW-0378">Hydrolase</keyword>
<dbReference type="PIRSF" id="PIRSF001267">
    <property type="entry name" value="Pyrophosphatase_GppA_Ppx"/>
    <property type="match status" value="1"/>
</dbReference>
<evidence type="ECO:0000313" key="4">
    <source>
        <dbReference type="EMBL" id="ARD22033.1"/>
    </source>
</evidence>